<evidence type="ECO:0000313" key="2">
    <source>
        <dbReference type="EMBL" id="OTF86552.1"/>
    </source>
</evidence>
<sequence>MDLEGFLIPLLSRFGSYSIQFHCWVCRYWSWFCISWSEASDRVYDFQLIYAGYIIYILLASVSMRLTMLSTLQQSQTTCLLGRLMYPLFLEDQMGPLRVLVLNIPRFVCFFIDSLTIFS</sequence>
<organism evidence="2 3">
    <name type="scientific">Helianthus annuus</name>
    <name type="common">Common sunflower</name>
    <dbReference type="NCBI Taxonomy" id="4232"/>
    <lineage>
        <taxon>Eukaryota</taxon>
        <taxon>Viridiplantae</taxon>
        <taxon>Streptophyta</taxon>
        <taxon>Embryophyta</taxon>
        <taxon>Tracheophyta</taxon>
        <taxon>Spermatophyta</taxon>
        <taxon>Magnoliopsida</taxon>
        <taxon>eudicotyledons</taxon>
        <taxon>Gunneridae</taxon>
        <taxon>Pentapetalae</taxon>
        <taxon>asterids</taxon>
        <taxon>campanulids</taxon>
        <taxon>Asterales</taxon>
        <taxon>Asteraceae</taxon>
        <taxon>Asteroideae</taxon>
        <taxon>Heliantheae alliance</taxon>
        <taxon>Heliantheae</taxon>
        <taxon>Helianthus</taxon>
    </lineage>
</organism>
<accession>A0A251RQC0</accession>
<protein>
    <submittedName>
        <fullName evidence="2">Uncharacterized protein</fullName>
    </submittedName>
</protein>
<name>A0A251RQC0_HELAN</name>
<gene>
    <name evidence="2" type="ORF">HannXRQ_Chr17g0551991</name>
</gene>
<keyword evidence="1" id="KW-0812">Transmembrane</keyword>
<dbReference type="InParanoid" id="A0A251RQC0"/>
<dbReference type="EMBL" id="CM007906">
    <property type="protein sequence ID" value="OTF86552.1"/>
    <property type="molecule type" value="Genomic_DNA"/>
</dbReference>
<dbReference type="AlphaFoldDB" id="A0A251RQC0"/>
<evidence type="ECO:0000256" key="1">
    <source>
        <dbReference type="SAM" id="Phobius"/>
    </source>
</evidence>
<feature type="transmembrane region" description="Helical" evidence="1">
    <location>
        <begin position="48"/>
        <end position="66"/>
    </location>
</feature>
<reference evidence="3" key="1">
    <citation type="journal article" date="2017" name="Nature">
        <title>The sunflower genome provides insights into oil metabolism, flowering and Asterid evolution.</title>
        <authorList>
            <person name="Badouin H."/>
            <person name="Gouzy J."/>
            <person name="Grassa C.J."/>
            <person name="Murat F."/>
            <person name="Staton S.E."/>
            <person name="Cottret L."/>
            <person name="Lelandais-Briere C."/>
            <person name="Owens G.L."/>
            <person name="Carrere S."/>
            <person name="Mayjonade B."/>
            <person name="Legrand L."/>
            <person name="Gill N."/>
            <person name="Kane N.C."/>
            <person name="Bowers J.E."/>
            <person name="Hubner S."/>
            <person name="Bellec A."/>
            <person name="Berard A."/>
            <person name="Berges H."/>
            <person name="Blanchet N."/>
            <person name="Boniface M.C."/>
            <person name="Brunel D."/>
            <person name="Catrice O."/>
            <person name="Chaidir N."/>
            <person name="Claudel C."/>
            <person name="Donnadieu C."/>
            <person name="Faraut T."/>
            <person name="Fievet G."/>
            <person name="Helmstetter N."/>
            <person name="King M."/>
            <person name="Knapp S.J."/>
            <person name="Lai Z."/>
            <person name="Le Paslier M.C."/>
            <person name="Lippi Y."/>
            <person name="Lorenzon L."/>
            <person name="Mandel J.R."/>
            <person name="Marage G."/>
            <person name="Marchand G."/>
            <person name="Marquand E."/>
            <person name="Bret-Mestries E."/>
            <person name="Morien E."/>
            <person name="Nambeesan S."/>
            <person name="Nguyen T."/>
            <person name="Pegot-Espagnet P."/>
            <person name="Pouilly N."/>
            <person name="Raftis F."/>
            <person name="Sallet E."/>
            <person name="Schiex T."/>
            <person name="Thomas J."/>
            <person name="Vandecasteele C."/>
            <person name="Vares D."/>
            <person name="Vear F."/>
            <person name="Vautrin S."/>
            <person name="Crespi M."/>
            <person name="Mangin B."/>
            <person name="Burke J.M."/>
            <person name="Salse J."/>
            <person name="Munos S."/>
            <person name="Vincourt P."/>
            <person name="Rieseberg L.H."/>
            <person name="Langlade N.B."/>
        </authorList>
    </citation>
    <scope>NUCLEOTIDE SEQUENCE [LARGE SCALE GENOMIC DNA]</scope>
    <source>
        <strain evidence="3">cv. SF193</strain>
    </source>
</reference>
<proteinExistence type="predicted"/>
<keyword evidence="1" id="KW-1133">Transmembrane helix</keyword>
<keyword evidence="3" id="KW-1185">Reference proteome</keyword>
<dbReference type="Proteomes" id="UP000215914">
    <property type="component" value="Chromosome 17"/>
</dbReference>
<keyword evidence="1" id="KW-0472">Membrane</keyword>
<evidence type="ECO:0000313" key="3">
    <source>
        <dbReference type="Proteomes" id="UP000215914"/>
    </source>
</evidence>